<comment type="similarity">
    <text evidence="1">Belongs to the bacterial solute-binding protein SsuA/TauA family.</text>
</comment>
<evidence type="ECO:0000259" key="3">
    <source>
        <dbReference type="SMART" id="SM00062"/>
    </source>
</evidence>
<keyword evidence="2" id="KW-0732">Signal</keyword>
<protein>
    <submittedName>
        <fullName evidence="4">Sulfonate transport system substrate-binding protein</fullName>
    </submittedName>
</protein>
<dbReference type="Gene3D" id="3.40.190.10">
    <property type="entry name" value="Periplasmic binding protein-like II"/>
    <property type="match status" value="2"/>
</dbReference>
<dbReference type="PROSITE" id="PS51318">
    <property type="entry name" value="TAT"/>
    <property type="match status" value="1"/>
</dbReference>
<evidence type="ECO:0000313" key="5">
    <source>
        <dbReference type="Proteomes" id="UP001260715"/>
    </source>
</evidence>
<feature type="chain" id="PRO_5047139754" evidence="2">
    <location>
        <begin position="40"/>
        <end position="338"/>
    </location>
</feature>
<evidence type="ECO:0000256" key="2">
    <source>
        <dbReference type="SAM" id="SignalP"/>
    </source>
</evidence>
<proteinExistence type="inferred from homology"/>
<comment type="caution">
    <text evidence="4">The sequence shown here is derived from an EMBL/GenBank/DDBJ whole genome shotgun (WGS) entry which is preliminary data.</text>
</comment>
<dbReference type="Pfam" id="PF09084">
    <property type="entry name" value="NMT1"/>
    <property type="match status" value="1"/>
</dbReference>
<evidence type="ECO:0000256" key="1">
    <source>
        <dbReference type="ARBA" id="ARBA00010742"/>
    </source>
</evidence>
<dbReference type="InterPro" id="IPR015168">
    <property type="entry name" value="SsuA/THI5"/>
</dbReference>
<dbReference type="InterPro" id="IPR006311">
    <property type="entry name" value="TAT_signal"/>
</dbReference>
<evidence type="ECO:0000313" key="4">
    <source>
        <dbReference type="EMBL" id="MDR6583324.1"/>
    </source>
</evidence>
<feature type="domain" description="Solute-binding protein family 3/N-terminal" evidence="3">
    <location>
        <begin position="48"/>
        <end position="269"/>
    </location>
</feature>
<name>A0ABU1PBV1_9BURK</name>
<dbReference type="EMBL" id="JAVDSJ010000002">
    <property type="protein sequence ID" value="MDR6583324.1"/>
    <property type="molecule type" value="Genomic_DNA"/>
</dbReference>
<accession>A0ABU1PBV1</accession>
<organism evidence="4 5">
    <name type="scientific">Herbaspirillum frisingense</name>
    <dbReference type="NCBI Taxonomy" id="92645"/>
    <lineage>
        <taxon>Bacteria</taxon>
        <taxon>Pseudomonadati</taxon>
        <taxon>Pseudomonadota</taxon>
        <taxon>Betaproteobacteria</taxon>
        <taxon>Burkholderiales</taxon>
        <taxon>Oxalobacteraceae</taxon>
        <taxon>Herbaspirillum</taxon>
    </lineage>
</organism>
<sequence>MTQDAKSAHLHRRHRRLLLQAAAGAAALGAVGAPTVALAAGSSRNTDTVRLAWGKGGLPGIARTRGEFEKTLARDGIKVQWVGPFPNHAPSLQAVTGGSADFGFGGSTTPALAAMIAGSPLVFTQFAVVEPRSTAIIAKDGSGITKVSDLVGKTVAVNRSGLGEFLLVAALEKHGIARDKVQFVYLNPPDAGPAFSQGKVDAWSMWSPGVDIARVEYKAHDVFFEGRDLDFLIDFNSYVTHRKFAQENADIVRAVNAAYRAEGEWISRNPREAEILVQKDAGYSDAVRDSLIKLARRWEFHGADDAKFIATFQGAADWLAARKILPQKVQVSDYIVKV</sequence>
<dbReference type="RefSeq" id="WP_102662267.1">
    <property type="nucleotide sequence ID" value="NZ_JAVDSJ010000002.1"/>
</dbReference>
<dbReference type="Proteomes" id="UP001260715">
    <property type="component" value="Unassembled WGS sequence"/>
</dbReference>
<dbReference type="PANTHER" id="PTHR30024:SF42">
    <property type="entry name" value="ALIPHATIC SULFONATES-BINDING PROTEIN-RELATED"/>
    <property type="match status" value="1"/>
</dbReference>
<gene>
    <name evidence="4" type="ORF">J2W50_001522</name>
</gene>
<dbReference type="InterPro" id="IPR001638">
    <property type="entry name" value="Solute-binding_3/MltF_N"/>
</dbReference>
<dbReference type="CDD" id="cd01008">
    <property type="entry name" value="PBP2_NrtA_SsuA_CpmA_like"/>
    <property type="match status" value="1"/>
</dbReference>
<dbReference type="PANTHER" id="PTHR30024">
    <property type="entry name" value="ALIPHATIC SULFONATES-BINDING PROTEIN-RELATED"/>
    <property type="match status" value="1"/>
</dbReference>
<dbReference type="SMART" id="SM00062">
    <property type="entry name" value="PBPb"/>
    <property type="match status" value="1"/>
</dbReference>
<keyword evidence="5" id="KW-1185">Reference proteome</keyword>
<feature type="signal peptide" evidence="2">
    <location>
        <begin position="1"/>
        <end position="39"/>
    </location>
</feature>
<dbReference type="SUPFAM" id="SSF53850">
    <property type="entry name" value="Periplasmic binding protein-like II"/>
    <property type="match status" value="1"/>
</dbReference>
<reference evidence="4 5" key="1">
    <citation type="submission" date="2023-07" db="EMBL/GenBank/DDBJ databases">
        <title>Sorghum-associated microbial communities from plants grown in Nebraska, USA.</title>
        <authorList>
            <person name="Schachtman D."/>
        </authorList>
    </citation>
    <scope>NUCLEOTIDE SEQUENCE [LARGE SCALE GENOMIC DNA]</scope>
    <source>
        <strain evidence="4 5">596</strain>
    </source>
</reference>